<comment type="subcellular location">
    <subcellularLocation>
        <location evidence="1">Membrane</location>
        <topology evidence="1">Multi-pass membrane protein</topology>
    </subcellularLocation>
</comment>
<evidence type="ECO:0000256" key="4">
    <source>
        <dbReference type="ARBA" id="ARBA00022692"/>
    </source>
</evidence>
<comment type="caution">
    <text evidence="9">The sequence shown here is derived from an EMBL/GenBank/DDBJ whole genome shotgun (WGS) entry which is preliminary data.</text>
</comment>
<evidence type="ECO:0000256" key="6">
    <source>
        <dbReference type="ARBA" id="ARBA00023136"/>
    </source>
</evidence>
<evidence type="ECO:0000259" key="8">
    <source>
        <dbReference type="Pfam" id="PF13813"/>
    </source>
</evidence>
<reference evidence="9" key="1">
    <citation type="submission" date="2022-11" db="EMBL/GenBank/DDBJ databases">
        <authorList>
            <person name="Scott C."/>
            <person name="Bruce N."/>
        </authorList>
    </citation>
    <scope>NUCLEOTIDE SEQUENCE</scope>
</reference>
<dbReference type="InterPro" id="IPR044851">
    <property type="entry name" value="Wax_synthase"/>
</dbReference>
<feature type="transmembrane region" description="Helical" evidence="7">
    <location>
        <begin position="294"/>
        <end position="318"/>
    </location>
</feature>
<dbReference type="InterPro" id="IPR032805">
    <property type="entry name" value="Wax_synthase_dom"/>
</dbReference>
<keyword evidence="5 7" id="KW-1133">Transmembrane helix</keyword>
<dbReference type="OrthoDB" id="2796277at2759"/>
<name>A0A9P1H6B5_9PEZI</name>
<dbReference type="EMBL" id="CALLCH030000015">
    <property type="protein sequence ID" value="CAI4216741.1"/>
    <property type="molecule type" value="Genomic_DNA"/>
</dbReference>
<dbReference type="Proteomes" id="UP000838763">
    <property type="component" value="Unassembled WGS sequence"/>
</dbReference>
<proteinExistence type="inferred from homology"/>
<dbReference type="PANTHER" id="PTHR31595">
    <property type="entry name" value="LONG-CHAIN-ALCOHOL O-FATTY-ACYLTRANSFERASE 3-RELATED"/>
    <property type="match status" value="1"/>
</dbReference>
<feature type="transmembrane region" description="Helical" evidence="7">
    <location>
        <begin position="417"/>
        <end position="438"/>
    </location>
</feature>
<evidence type="ECO:0000256" key="5">
    <source>
        <dbReference type="ARBA" id="ARBA00022989"/>
    </source>
</evidence>
<dbReference type="Pfam" id="PF13813">
    <property type="entry name" value="MBOAT_2"/>
    <property type="match status" value="1"/>
</dbReference>
<evidence type="ECO:0000313" key="9">
    <source>
        <dbReference type="EMBL" id="CAI4216741.1"/>
    </source>
</evidence>
<dbReference type="GO" id="GO:0016020">
    <property type="term" value="C:membrane"/>
    <property type="evidence" value="ECO:0007669"/>
    <property type="project" value="UniProtKB-SubCell"/>
</dbReference>
<dbReference type="PANTHER" id="PTHR31595:SF67">
    <property type="entry name" value="WAX SYNTHASE DOMAIN-CONTAINING PROTEIN"/>
    <property type="match status" value="1"/>
</dbReference>
<evidence type="ECO:0000256" key="3">
    <source>
        <dbReference type="ARBA" id="ARBA00022679"/>
    </source>
</evidence>
<protein>
    <recommendedName>
        <fullName evidence="8">Wax synthase domain-containing protein</fullName>
    </recommendedName>
</protein>
<dbReference type="AlphaFoldDB" id="A0A9P1H6B5"/>
<keyword evidence="4 7" id="KW-0812">Transmembrane</keyword>
<evidence type="ECO:0000313" key="10">
    <source>
        <dbReference type="Proteomes" id="UP000838763"/>
    </source>
</evidence>
<feature type="domain" description="Wax synthase" evidence="8">
    <location>
        <begin position="333"/>
        <end position="420"/>
    </location>
</feature>
<sequence length="524" mass="58811">MWASPEPYNPSTTLANKANLWPVAWRVGGECCRVSDMRSKPFTDRSTMMAGTGTGSASAALVEWGRPANLSLSVSFNLQLIIRTSGSNPAIAYGSGLYGYWGIMNSLTMLVWTRPQFDAARIVKVESEAMKKKGEKDGGAHVSGVNGAHCKPLAERGENGSAYSSRPNVSVVQAEKGYTYYWEPYPINAPFRRRMELGHRYCSSPPRPRFQEPYERVKLEDIPKTAQAGYTRHDTAKEYLYDNLKLFATSYILLDAMSTYMPLDPFFVVGPNTLPLPHVLQALPNLLVDFLRNLLVLISVWRVVLLVLSYLDILQYFIGGYFYPIRREAWQHPSVFGSFTPVLDRGLAGFWGGWWHQTFRMPFTAPVSWLVAEGHLPARAELTNILKVLSAFLNSGLLHACGSYTTFAPTKLYHAPLFFAFSALGIYVQQAACVRLAPVLTRLPKAVRQCGNLLFTVLWLWATCWPLAYDFGTAGLWLFEPVPISLFKGLGLGADGESWWRWHDYLLTWHSGKHWWQTGLALGA</sequence>
<evidence type="ECO:0000256" key="7">
    <source>
        <dbReference type="SAM" id="Phobius"/>
    </source>
</evidence>
<comment type="similarity">
    <text evidence="2">Belongs to the wax synthase family.</text>
</comment>
<keyword evidence="6 7" id="KW-0472">Membrane</keyword>
<feature type="transmembrane region" description="Helical" evidence="7">
    <location>
        <begin position="450"/>
        <end position="469"/>
    </location>
</feature>
<keyword evidence="3" id="KW-0808">Transferase</keyword>
<keyword evidence="10" id="KW-1185">Reference proteome</keyword>
<evidence type="ECO:0000256" key="2">
    <source>
        <dbReference type="ARBA" id="ARBA00007282"/>
    </source>
</evidence>
<accession>A0A9P1H6B5</accession>
<gene>
    <name evidence="9" type="ORF">PPNO1_LOCUS6389</name>
</gene>
<dbReference type="GO" id="GO:0006629">
    <property type="term" value="P:lipid metabolic process"/>
    <property type="evidence" value="ECO:0007669"/>
    <property type="project" value="InterPro"/>
</dbReference>
<dbReference type="GO" id="GO:0008374">
    <property type="term" value="F:O-acyltransferase activity"/>
    <property type="evidence" value="ECO:0007669"/>
    <property type="project" value="InterPro"/>
</dbReference>
<organism evidence="9 10">
    <name type="scientific">Parascedosporium putredinis</name>
    <dbReference type="NCBI Taxonomy" id="1442378"/>
    <lineage>
        <taxon>Eukaryota</taxon>
        <taxon>Fungi</taxon>
        <taxon>Dikarya</taxon>
        <taxon>Ascomycota</taxon>
        <taxon>Pezizomycotina</taxon>
        <taxon>Sordariomycetes</taxon>
        <taxon>Hypocreomycetidae</taxon>
        <taxon>Microascales</taxon>
        <taxon>Microascaceae</taxon>
        <taxon>Parascedosporium</taxon>
    </lineage>
</organism>
<evidence type="ECO:0000256" key="1">
    <source>
        <dbReference type="ARBA" id="ARBA00004141"/>
    </source>
</evidence>
<feature type="transmembrane region" description="Helical" evidence="7">
    <location>
        <begin position="385"/>
        <end position="405"/>
    </location>
</feature>